<dbReference type="InterPro" id="IPR018774">
    <property type="entry name" value="Phage_Mu_GpT"/>
</dbReference>
<comment type="caution">
    <text evidence="2">The sequence shown here is derived from an EMBL/GenBank/DDBJ whole genome shotgun (WGS) entry which is preliminary data.</text>
</comment>
<evidence type="ECO:0000313" key="3">
    <source>
        <dbReference type="Proteomes" id="UP000029858"/>
    </source>
</evidence>
<dbReference type="Pfam" id="PF10124">
    <property type="entry name" value="Mu-like_gpT"/>
    <property type="match status" value="1"/>
</dbReference>
<evidence type="ECO:0000313" key="2">
    <source>
        <dbReference type="EMBL" id="KGJ23272.1"/>
    </source>
</evidence>
<sequence>MKMDSAALRALDTAFTTTFNTTLNDTPTTWQKIAMKVASTTGHQAYPRLSDIKGMREWVGERHIQRLDREGFTITNRRFENTIAVSADDIADDQIGLYTPMVADFAQTAAELPDELVFDHLLKGFDTTHYDGQFFFDTDHPVLDEFGVERSVSNMTAGSSPVWFLIDDTRAIKPMIFQDREAPKITAKTNLNDDNVFHHDEFLWGVKRRCAAGFGAWQLIHASRAPLTADNYAAARQAMLSMRGAYDRKINLRPGLLVVSPANEGAARRILMSESDAGGGTNIWRNTATLHVETRLN</sequence>
<reference evidence="2 3" key="1">
    <citation type="submission" date="2014-09" db="EMBL/GenBank/DDBJ databases">
        <authorList>
            <person name="McGinnis J.M."/>
            <person name="Wolfgang W.J."/>
        </authorList>
    </citation>
    <scope>NUCLEOTIDE SEQUENCE [LARGE SCALE GENOMIC DNA]</scope>
    <source>
        <strain evidence="2 3">5503</strain>
    </source>
</reference>
<accession>A0A099GG00</accession>
<protein>
    <recommendedName>
        <fullName evidence="1">Bacteriophage Mu GpT domain-containing protein</fullName>
    </recommendedName>
</protein>
<feature type="domain" description="Bacteriophage Mu GpT" evidence="1">
    <location>
        <begin position="8"/>
        <end position="292"/>
    </location>
</feature>
<gene>
    <name evidence="2" type="ORF">IX56_03160</name>
</gene>
<dbReference type="Proteomes" id="UP000029858">
    <property type="component" value="Unassembled WGS sequence"/>
</dbReference>
<dbReference type="EMBL" id="JRKQ01000008">
    <property type="protein sequence ID" value="KGJ23272.1"/>
    <property type="molecule type" value="Genomic_DNA"/>
</dbReference>
<accession>A0A099GL42</accession>
<reference evidence="2 3" key="2">
    <citation type="submission" date="2014-10" db="EMBL/GenBank/DDBJ databases">
        <title>Paracoccus sanguinis sp. nov., isolated from clinical specimens of New York State patients.</title>
        <authorList>
            <person name="Mingle L.A."/>
            <person name="Cole J.A."/>
            <person name="Lapierre P."/>
            <person name="Musser K.A."/>
        </authorList>
    </citation>
    <scope>NUCLEOTIDE SEQUENCE [LARGE SCALE GENOMIC DNA]</scope>
    <source>
        <strain evidence="2 3">5503</strain>
    </source>
</reference>
<dbReference type="AlphaFoldDB" id="A0A099GL42"/>
<name>A0A099GL42_9RHOB</name>
<dbReference type="RefSeq" id="WP_036701237.1">
    <property type="nucleotide sequence ID" value="NZ_JRKQ01000008.1"/>
</dbReference>
<organism evidence="2 3">
    <name type="scientific">Paracoccus sanguinis</name>
    <dbReference type="NCBI Taxonomy" id="1545044"/>
    <lineage>
        <taxon>Bacteria</taxon>
        <taxon>Pseudomonadati</taxon>
        <taxon>Pseudomonadota</taxon>
        <taxon>Alphaproteobacteria</taxon>
        <taxon>Rhodobacterales</taxon>
        <taxon>Paracoccaceae</taxon>
        <taxon>Paracoccus</taxon>
    </lineage>
</organism>
<proteinExistence type="predicted"/>
<evidence type="ECO:0000259" key="1">
    <source>
        <dbReference type="Pfam" id="PF10124"/>
    </source>
</evidence>